<organism evidence="1 2">
    <name type="scientific">Salinimicrobium gaetbulicola</name>
    <dbReference type="NCBI Taxonomy" id="999702"/>
    <lineage>
        <taxon>Bacteria</taxon>
        <taxon>Pseudomonadati</taxon>
        <taxon>Bacteroidota</taxon>
        <taxon>Flavobacteriia</taxon>
        <taxon>Flavobacteriales</taxon>
        <taxon>Flavobacteriaceae</taxon>
        <taxon>Salinimicrobium</taxon>
    </lineage>
</organism>
<evidence type="ECO:0008006" key="3">
    <source>
        <dbReference type="Google" id="ProtNLM"/>
    </source>
</evidence>
<dbReference type="PROSITE" id="PS51257">
    <property type="entry name" value="PROKAR_LIPOPROTEIN"/>
    <property type="match status" value="1"/>
</dbReference>
<keyword evidence="2" id="KW-1185">Reference proteome</keyword>
<dbReference type="RefSeq" id="WP_380736394.1">
    <property type="nucleotide sequence ID" value="NZ_JBHTJP010000009.1"/>
</dbReference>
<evidence type="ECO:0000313" key="2">
    <source>
        <dbReference type="Proteomes" id="UP001597100"/>
    </source>
</evidence>
<gene>
    <name evidence="1" type="ORF">ACFQ1G_01105</name>
</gene>
<reference evidence="2" key="1">
    <citation type="journal article" date="2019" name="Int. J. Syst. Evol. Microbiol.">
        <title>The Global Catalogue of Microorganisms (GCM) 10K type strain sequencing project: providing services to taxonomists for standard genome sequencing and annotation.</title>
        <authorList>
            <consortium name="The Broad Institute Genomics Platform"/>
            <consortium name="The Broad Institute Genome Sequencing Center for Infectious Disease"/>
            <person name="Wu L."/>
            <person name="Ma J."/>
        </authorList>
    </citation>
    <scope>NUCLEOTIDE SEQUENCE [LARGE SCALE GENOMIC DNA]</scope>
    <source>
        <strain evidence="2">CCUG 60898</strain>
    </source>
</reference>
<proteinExistence type="predicted"/>
<sequence>MKSLRFNFFLFLLAILISCSKNDDSSNGENLSIEYDRYIVWTTNDQNYSVGVELNTLVQDYATTMCYCRSGCSHSPGPGFTPVDESMPAADVYFTNFNDGNCAGYDENVRFNDSYQTGSYKLTTDDYEKGIYIDISLDFSDPSTHFTSSIGDQPSSSYVKITNSEPDNREITSGYFNFGQIVTGEFQARLYNWDDPSKFIDVKNGHFKLRVQSFQDGRLDKN</sequence>
<protein>
    <recommendedName>
        <fullName evidence="3">Lipoprotein</fullName>
    </recommendedName>
</protein>
<dbReference type="Proteomes" id="UP001597100">
    <property type="component" value="Unassembled WGS sequence"/>
</dbReference>
<comment type="caution">
    <text evidence="1">The sequence shown here is derived from an EMBL/GenBank/DDBJ whole genome shotgun (WGS) entry which is preliminary data.</text>
</comment>
<name>A0ABW3ICE4_9FLAO</name>
<evidence type="ECO:0000313" key="1">
    <source>
        <dbReference type="EMBL" id="MFD0975375.1"/>
    </source>
</evidence>
<accession>A0ABW3ICE4</accession>
<dbReference type="EMBL" id="JBHTJP010000009">
    <property type="protein sequence ID" value="MFD0975375.1"/>
    <property type="molecule type" value="Genomic_DNA"/>
</dbReference>